<dbReference type="AlphaFoldDB" id="A0A0C3C8T7"/>
<accession>A0A0C3C8T7</accession>
<evidence type="ECO:0000313" key="1">
    <source>
        <dbReference type="EMBL" id="KIM40624.1"/>
    </source>
</evidence>
<gene>
    <name evidence="1" type="ORF">M413DRAFT_165255</name>
</gene>
<dbReference type="HOGENOM" id="CLU_1927876_0_0_1"/>
<sequence>MEGQKYPRCQVFENLRCPPPHVRIFLSYNRNAYMYMLDMTPKRIPLPMFPSAIDPHRLEALATHWDLARWVVHGTELNDVGCQLSTMCVSRRKVRSGRFFLFQAELAYLSLLKVIELSIAHTKPPTRATGG</sequence>
<organism evidence="1 2">
    <name type="scientific">Hebeloma cylindrosporum</name>
    <dbReference type="NCBI Taxonomy" id="76867"/>
    <lineage>
        <taxon>Eukaryota</taxon>
        <taxon>Fungi</taxon>
        <taxon>Dikarya</taxon>
        <taxon>Basidiomycota</taxon>
        <taxon>Agaricomycotina</taxon>
        <taxon>Agaricomycetes</taxon>
        <taxon>Agaricomycetidae</taxon>
        <taxon>Agaricales</taxon>
        <taxon>Agaricineae</taxon>
        <taxon>Hymenogastraceae</taxon>
        <taxon>Hebeloma</taxon>
    </lineage>
</organism>
<reference evidence="2" key="2">
    <citation type="submission" date="2015-01" db="EMBL/GenBank/DDBJ databases">
        <title>Evolutionary Origins and Diversification of the Mycorrhizal Mutualists.</title>
        <authorList>
            <consortium name="DOE Joint Genome Institute"/>
            <consortium name="Mycorrhizal Genomics Consortium"/>
            <person name="Kohler A."/>
            <person name="Kuo A."/>
            <person name="Nagy L.G."/>
            <person name="Floudas D."/>
            <person name="Copeland A."/>
            <person name="Barry K.W."/>
            <person name="Cichocki N."/>
            <person name="Veneault-Fourrey C."/>
            <person name="LaButti K."/>
            <person name="Lindquist E.A."/>
            <person name="Lipzen A."/>
            <person name="Lundell T."/>
            <person name="Morin E."/>
            <person name="Murat C."/>
            <person name="Riley R."/>
            <person name="Ohm R."/>
            <person name="Sun H."/>
            <person name="Tunlid A."/>
            <person name="Henrissat B."/>
            <person name="Grigoriev I.V."/>
            <person name="Hibbett D.S."/>
            <person name="Martin F."/>
        </authorList>
    </citation>
    <scope>NUCLEOTIDE SEQUENCE [LARGE SCALE GENOMIC DNA]</scope>
    <source>
        <strain evidence="2">h7</strain>
    </source>
</reference>
<dbReference type="EMBL" id="KN831782">
    <property type="protein sequence ID" value="KIM40624.1"/>
    <property type="molecule type" value="Genomic_DNA"/>
</dbReference>
<keyword evidence="2" id="KW-1185">Reference proteome</keyword>
<proteinExistence type="predicted"/>
<protein>
    <submittedName>
        <fullName evidence="1">Uncharacterized protein</fullName>
    </submittedName>
</protein>
<reference evidence="1 2" key="1">
    <citation type="submission" date="2014-04" db="EMBL/GenBank/DDBJ databases">
        <authorList>
            <consortium name="DOE Joint Genome Institute"/>
            <person name="Kuo A."/>
            <person name="Gay G."/>
            <person name="Dore J."/>
            <person name="Kohler A."/>
            <person name="Nagy L.G."/>
            <person name="Floudas D."/>
            <person name="Copeland A."/>
            <person name="Barry K.W."/>
            <person name="Cichocki N."/>
            <person name="Veneault-Fourrey C."/>
            <person name="LaButti K."/>
            <person name="Lindquist E.A."/>
            <person name="Lipzen A."/>
            <person name="Lundell T."/>
            <person name="Morin E."/>
            <person name="Murat C."/>
            <person name="Sun H."/>
            <person name="Tunlid A."/>
            <person name="Henrissat B."/>
            <person name="Grigoriev I.V."/>
            <person name="Hibbett D.S."/>
            <person name="Martin F."/>
            <person name="Nordberg H.P."/>
            <person name="Cantor M.N."/>
            <person name="Hua S.X."/>
        </authorList>
    </citation>
    <scope>NUCLEOTIDE SEQUENCE [LARGE SCALE GENOMIC DNA]</scope>
    <source>
        <strain evidence="2">h7</strain>
    </source>
</reference>
<evidence type="ECO:0000313" key="2">
    <source>
        <dbReference type="Proteomes" id="UP000053424"/>
    </source>
</evidence>
<name>A0A0C3C8T7_HEBCY</name>
<dbReference type="Proteomes" id="UP000053424">
    <property type="component" value="Unassembled WGS sequence"/>
</dbReference>